<dbReference type="AlphaFoldDB" id="A0A7J8N162"/>
<evidence type="ECO:0000313" key="2">
    <source>
        <dbReference type="Proteomes" id="UP000593572"/>
    </source>
</evidence>
<dbReference type="Proteomes" id="UP000593572">
    <property type="component" value="Unassembled WGS sequence"/>
</dbReference>
<feature type="non-terminal residue" evidence="1">
    <location>
        <position position="1"/>
    </location>
</feature>
<comment type="caution">
    <text evidence="1">The sequence shown here is derived from an EMBL/GenBank/DDBJ whole genome shotgun (WGS) entry which is preliminary data.</text>
</comment>
<evidence type="ECO:0000313" key="1">
    <source>
        <dbReference type="EMBL" id="MBA0570634.1"/>
    </source>
</evidence>
<reference evidence="1 2" key="1">
    <citation type="journal article" date="2019" name="Genome Biol. Evol.">
        <title>Insights into the evolution of the New World diploid cottons (Gossypium, subgenus Houzingenia) based on genome sequencing.</title>
        <authorList>
            <person name="Grover C.E."/>
            <person name="Arick M.A. 2nd"/>
            <person name="Thrash A."/>
            <person name="Conover J.L."/>
            <person name="Sanders W.S."/>
            <person name="Peterson D.G."/>
            <person name="Frelichowski J.E."/>
            <person name="Scheffler J.A."/>
            <person name="Scheffler B.E."/>
            <person name="Wendel J.F."/>
        </authorList>
    </citation>
    <scope>NUCLEOTIDE SEQUENCE [LARGE SCALE GENOMIC DNA]</scope>
    <source>
        <strain evidence="1">157</strain>
        <tissue evidence="1">Leaf</tissue>
    </source>
</reference>
<feature type="non-terminal residue" evidence="1">
    <location>
        <position position="59"/>
    </location>
</feature>
<keyword evidence="2" id="KW-1185">Reference proteome</keyword>
<name>A0A7J8N162_9ROSI</name>
<accession>A0A7J8N162</accession>
<organism evidence="1 2">
    <name type="scientific">Gossypium lobatum</name>
    <dbReference type="NCBI Taxonomy" id="34289"/>
    <lineage>
        <taxon>Eukaryota</taxon>
        <taxon>Viridiplantae</taxon>
        <taxon>Streptophyta</taxon>
        <taxon>Embryophyta</taxon>
        <taxon>Tracheophyta</taxon>
        <taxon>Spermatophyta</taxon>
        <taxon>Magnoliopsida</taxon>
        <taxon>eudicotyledons</taxon>
        <taxon>Gunneridae</taxon>
        <taxon>Pentapetalae</taxon>
        <taxon>rosids</taxon>
        <taxon>malvids</taxon>
        <taxon>Malvales</taxon>
        <taxon>Malvaceae</taxon>
        <taxon>Malvoideae</taxon>
        <taxon>Gossypium</taxon>
    </lineage>
</organism>
<gene>
    <name evidence="1" type="ORF">Golob_004253</name>
</gene>
<dbReference type="EMBL" id="JABEZX010000011">
    <property type="protein sequence ID" value="MBA0570634.1"/>
    <property type="molecule type" value="Genomic_DNA"/>
</dbReference>
<sequence length="59" mass="6347">SDSTDNIYAIVVGGIARGTVEELISFLIPIGLWDSNTSFVGDANTSAFFVISRWVILPT</sequence>
<protein>
    <submittedName>
        <fullName evidence="1">Uncharacterized protein</fullName>
    </submittedName>
</protein>
<proteinExistence type="predicted"/>